<evidence type="ECO:0000256" key="7">
    <source>
        <dbReference type="SAM" id="Phobius"/>
    </source>
</evidence>
<evidence type="ECO:0000313" key="9">
    <source>
        <dbReference type="Proteomes" id="UP000237682"/>
    </source>
</evidence>
<dbReference type="AlphaFoldDB" id="A0A2S9QJ32"/>
<dbReference type="EMBL" id="PUEJ01000001">
    <property type="protein sequence ID" value="PRH89353.1"/>
    <property type="molecule type" value="Genomic_DNA"/>
</dbReference>
<evidence type="ECO:0000256" key="3">
    <source>
        <dbReference type="ARBA" id="ARBA00022475"/>
    </source>
</evidence>
<dbReference type="GO" id="GO:0005886">
    <property type="term" value="C:plasma membrane"/>
    <property type="evidence" value="ECO:0007669"/>
    <property type="project" value="UniProtKB-SubCell"/>
</dbReference>
<keyword evidence="4 7" id="KW-0812">Transmembrane</keyword>
<evidence type="ECO:0000256" key="6">
    <source>
        <dbReference type="ARBA" id="ARBA00023136"/>
    </source>
</evidence>
<protein>
    <submittedName>
        <fullName evidence="8">EscS/YscS/HrcS family type III secretion system export apparatus protein</fullName>
    </submittedName>
</protein>
<dbReference type="PANTHER" id="PTHR34040">
    <property type="entry name" value="FLAGELLAR BIOSYNTHETIC PROTEIN FLIQ"/>
    <property type="match status" value="1"/>
</dbReference>
<evidence type="ECO:0000256" key="1">
    <source>
        <dbReference type="ARBA" id="ARBA00004651"/>
    </source>
</evidence>
<dbReference type="RefSeq" id="WP_105860317.1">
    <property type="nucleotide sequence ID" value="NZ_PUEJ01000001.1"/>
</dbReference>
<reference evidence="8 9" key="1">
    <citation type="submission" date="2018-02" db="EMBL/GenBank/DDBJ databases">
        <title>Whole genome sequencing of endophytic bacterium.</title>
        <authorList>
            <person name="Eedara R."/>
            <person name="Podile A.R."/>
        </authorList>
    </citation>
    <scope>NUCLEOTIDE SEQUENCE [LARGE SCALE GENOMIC DNA]</scope>
    <source>
        <strain evidence="8 9">RP1T</strain>
    </source>
</reference>
<feature type="transmembrane region" description="Helical" evidence="7">
    <location>
        <begin position="12"/>
        <end position="41"/>
    </location>
</feature>
<dbReference type="PRINTS" id="PR00952">
    <property type="entry name" value="TYPE3IMQPROT"/>
</dbReference>
<comment type="similarity">
    <text evidence="2">Belongs to the FliQ/MopD/SpaQ family.</text>
</comment>
<keyword evidence="5 7" id="KW-1133">Transmembrane helix</keyword>
<dbReference type="Proteomes" id="UP000237682">
    <property type="component" value="Unassembled WGS sequence"/>
</dbReference>
<keyword evidence="9" id="KW-1185">Reference proteome</keyword>
<dbReference type="Pfam" id="PF01313">
    <property type="entry name" value="Bac_export_3"/>
    <property type="match status" value="1"/>
</dbReference>
<dbReference type="OrthoDB" id="9806440at2"/>
<keyword evidence="6 7" id="KW-0472">Membrane</keyword>
<dbReference type="GO" id="GO:0009306">
    <property type="term" value="P:protein secretion"/>
    <property type="evidence" value="ECO:0007669"/>
    <property type="project" value="InterPro"/>
</dbReference>
<evidence type="ECO:0000256" key="5">
    <source>
        <dbReference type="ARBA" id="ARBA00022989"/>
    </source>
</evidence>
<gene>
    <name evidence="8" type="ORF">C5L14_01825</name>
</gene>
<sequence>MANDFILAKVQSALWMVLILSGPAIVAALVVGLLIGFAQALTQIQDQSLPQTVKLVVVLVVILLVGPLLGYQITNEASKVMDEFPVVTRR</sequence>
<evidence type="ECO:0000256" key="2">
    <source>
        <dbReference type="ARBA" id="ARBA00006156"/>
    </source>
</evidence>
<dbReference type="PANTHER" id="PTHR34040:SF7">
    <property type="entry name" value="SURFACE PRESENTATION OF ANTIGENS PROTEIN SPAQ"/>
    <property type="match status" value="1"/>
</dbReference>
<evidence type="ECO:0000313" key="8">
    <source>
        <dbReference type="EMBL" id="PRH89353.1"/>
    </source>
</evidence>
<feature type="transmembrane region" description="Helical" evidence="7">
    <location>
        <begin position="53"/>
        <end position="73"/>
    </location>
</feature>
<organism evidence="8 9">
    <name type="scientific">Labrys okinawensis</name>
    <dbReference type="NCBI Taxonomy" id="346911"/>
    <lineage>
        <taxon>Bacteria</taxon>
        <taxon>Pseudomonadati</taxon>
        <taxon>Pseudomonadota</taxon>
        <taxon>Alphaproteobacteria</taxon>
        <taxon>Hyphomicrobiales</taxon>
        <taxon>Xanthobacteraceae</taxon>
        <taxon>Labrys</taxon>
    </lineage>
</organism>
<proteinExistence type="inferred from homology"/>
<accession>A0A2S9QJ32</accession>
<comment type="subcellular location">
    <subcellularLocation>
        <location evidence="1">Cell membrane</location>
        <topology evidence="1">Multi-pass membrane protein</topology>
    </subcellularLocation>
</comment>
<evidence type="ECO:0000256" key="4">
    <source>
        <dbReference type="ARBA" id="ARBA00022692"/>
    </source>
</evidence>
<name>A0A2S9QJ32_9HYPH</name>
<dbReference type="InterPro" id="IPR002191">
    <property type="entry name" value="Bac_export_3"/>
</dbReference>
<keyword evidence="3" id="KW-1003">Cell membrane</keyword>
<comment type="caution">
    <text evidence="8">The sequence shown here is derived from an EMBL/GenBank/DDBJ whole genome shotgun (WGS) entry which is preliminary data.</text>
</comment>